<evidence type="ECO:0000313" key="3">
    <source>
        <dbReference type="Proteomes" id="UP000663791"/>
    </source>
</evidence>
<dbReference type="SUPFAM" id="SSF53474">
    <property type="entry name" value="alpha/beta-Hydrolases"/>
    <property type="match status" value="1"/>
</dbReference>
<sequence>MPREATLADALALTAFALDELVVLTARDTHSALSRRAHAVLRAGAAPCGVDAVTDGVQAVHEGVAGLVYGALRTSLRATSAGLDRLGTAGVGPTLDAGARGRFVRAAVNGLIGEELERDRPHLAINAGVRHEGRDVPLTRAGVTAAFDAPTPRLAVFLHGLCENEDYWRLRRARHGTTYAESLAVRGWTPVFLRTNTGLSLRENGAATSAVLQRLVEAWPGPVGRIALVGHSLGGLVARAATSVQVPDVAAPQRWTDRVSDVVTLGTPHLGSPVARAADRGARALGLLPESRGFGAIIDRRSVGIRDLQLGLGPEAPPLPHARYRLVAATVTRSPSHPVARLVGDLLVTPGSAAGRDPRRGVDLFDSAEVLSLPRTDHIALLNHPDVYPALERWLG</sequence>
<dbReference type="EMBL" id="JAERTX010000004">
    <property type="protein sequence ID" value="MBM9459380.1"/>
    <property type="molecule type" value="Genomic_DNA"/>
</dbReference>
<dbReference type="Pfam" id="PF05057">
    <property type="entry name" value="DUF676"/>
    <property type="match status" value="1"/>
</dbReference>
<dbReference type="InterPro" id="IPR029058">
    <property type="entry name" value="AB_hydrolase_fold"/>
</dbReference>
<name>A0A938Y513_9ACTN</name>
<organism evidence="2 3">
    <name type="scientific">Nocardioides faecalis</name>
    <dbReference type="NCBI Taxonomy" id="2803858"/>
    <lineage>
        <taxon>Bacteria</taxon>
        <taxon>Bacillati</taxon>
        <taxon>Actinomycetota</taxon>
        <taxon>Actinomycetes</taxon>
        <taxon>Propionibacteriales</taxon>
        <taxon>Nocardioidaceae</taxon>
        <taxon>Nocardioides</taxon>
    </lineage>
</organism>
<reference evidence="2" key="1">
    <citation type="submission" date="2021-01" db="EMBL/GenBank/DDBJ databases">
        <title>Novel species in genus Nocardioides.</title>
        <authorList>
            <person name="Zhang G."/>
        </authorList>
    </citation>
    <scope>NUCLEOTIDE SEQUENCE</scope>
    <source>
        <strain evidence="2">Zg-536</strain>
    </source>
</reference>
<dbReference type="Proteomes" id="UP000663791">
    <property type="component" value="Unassembled WGS sequence"/>
</dbReference>
<gene>
    <name evidence="2" type="ORF">JK386_05645</name>
</gene>
<accession>A0A938Y513</accession>
<feature type="domain" description="DUF676" evidence="1">
    <location>
        <begin position="153"/>
        <end position="277"/>
    </location>
</feature>
<dbReference type="AlphaFoldDB" id="A0A938Y513"/>
<dbReference type="InterPro" id="IPR007751">
    <property type="entry name" value="DUF676_lipase-like"/>
</dbReference>
<evidence type="ECO:0000259" key="1">
    <source>
        <dbReference type="Pfam" id="PF05057"/>
    </source>
</evidence>
<evidence type="ECO:0000313" key="2">
    <source>
        <dbReference type="EMBL" id="MBM9459380.1"/>
    </source>
</evidence>
<keyword evidence="3" id="KW-1185">Reference proteome</keyword>
<dbReference type="RefSeq" id="WP_205290671.1">
    <property type="nucleotide sequence ID" value="NZ_CP074406.1"/>
</dbReference>
<dbReference type="Gene3D" id="3.40.50.1820">
    <property type="entry name" value="alpha/beta hydrolase"/>
    <property type="match status" value="1"/>
</dbReference>
<proteinExistence type="predicted"/>
<comment type="caution">
    <text evidence="2">The sequence shown here is derived from an EMBL/GenBank/DDBJ whole genome shotgun (WGS) entry which is preliminary data.</text>
</comment>
<protein>
    <recommendedName>
        <fullName evidence="1">DUF676 domain-containing protein</fullName>
    </recommendedName>
</protein>